<feature type="domain" description="Methyl-accepting transducer" evidence="4">
    <location>
        <begin position="378"/>
        <end position="635"/>
    </location>
</feature>
<keyword evidence="3" id="KW-0472">Membrane</keyword>
<evidence type="ECO:0000256" key="3">
    <source>
        <dbReference type="SAM" id="Phobius"/>
    </source>
</evidence>
<evidence type="ECO:0000259" key="4">
    <source>
        <dbReference type="PROSITE" id="PS50111"/>
    </source>
</evidence>
<keyword evidence="3" id="KW-0812">Transmembrane</keyword>
<reference evidence="5 6" key="1">
    <citation type="submission" date="2019-04" db="EMBL/GenBank/DDBJ databases">
        <title>Microbes associate with the intestines of laboratory mice.</title>
        <authorList>
            <person name="Navarre W."/>
            <person name="Wong E."/>
            <person name="Huang K."/>
            <person name="Tropini C."/>
            <person name="Ng K."/>
            <person name="Yu B."/>
        </authorList>
    </citation>
    <scope>NUCLEOTIDE SEQUENCE [LARGE SCALE GENOMIC DNA]</scope>
    <source>
        <strain evidence="5 6">NM50_B9-20</strain>
    </source>
</reference>
<dbReference type="GO" id="GO:0007165">
    <property type="term" value="P:signal transduction"/>
    <property type="evidence" value="ECO:0007669"/>
    <property type="project" value="UniProtKB-KW"/>
</dbReference>
<dbReference type="EMBL" id="SRYR01000001">
    <property type="protein sequence ID" value="TGY43848.1"/>
    <property type="molecule type" value="Genomic_DNA"/>
</dbReference>
<dbReference type="Pfam" id="PF00015">
    <property type="entry name" value="MCPsignal"/>
    <property type="match status" value="1"/>
</dbReference>
<dbReference type="PANTHER" id="PTHR32089:SF112">
    <property type="entry name" value="LYSOZYME-LIKE PROTEIN-RELATED"/>
    <property type="match status" value="1"/>
</dbReference>
<dbReference type="AlphaFoldDB" id="A0A4S2DN93"/>
<keyword evidence="1 2" id="KW-0807">Transducer</keyword>
<dbReference type="Gene3D" id="3.30.450.20">
    <property type="entry name" value="PAS domain"/>
    <property type="match status" value="1"/>
</dbReference>
<dbReference type="GO" id="GO:0016020">
    <property type="term" value="C:membrane"/>
    <property type="evidence" value="ECO:0007669"/>
    <property type="project" value="InterPro"/>
</dbReference>
<accession>A0A4S2DN93</accession>
<dbReference type="SUPFAM" id="SSF58104">
    <property type="entry name" value="Methyl-accepting chemotaxis protein (MCP) signaling domain"/>
    <property type="match status" value="1"/>
</dbReference>
<evidence type="ECO:0000313" key="6">
    <source>
        <dbReference type="Proteomes" id="UP000306888"/>
    </source>
</evidence>
<dbReference type="Proteomes" id="UP000306888">
    <property type="component" value="Unassembled WGS sequence"/>
</dbReference>
<dbReference type="SMART" id="SM00283">
    <property type="entry name" value="MA"/>
    <property type="match status" value="1"/>
</dbReference>
<protein>
    <submittedName>
        <fullName evidence="5">Methyl-accepting chemotaxis protein</fullName>
    </submittedName>
</protein>
<evidence type="ECO:0000256" key="2">
    <source>
        <dbReference type="PROSITE-ProRule" id="PRU00284"/>
    </source>
</evidence>
<feature type="transmembrane region" description="Helical" evidence="3">
    <location>
        <begin position="280"/>
        <end position="299"/>
    </location>
</feature>
<dbReference type="PROSITE" id="PS50111">
    <property type="entry name" value="CHEMOTAXIS_TRANSDUC_2"/>
    <property type="match status" value="1"/>
</dbReference>
<sequence length="665" mass="73659">MNVRQKKFTNKIIGYFISIVIIGLVIMSSISFYFADESLAKSSTESIQNFTKLSSTMINNEINDNLLLLEDIIKDEKIVSNSTNLEDKYKLISNYLNSRGFEYYGIASKDGSIIYNNGKKEDLTEKGFFKDAFNGKIVSNPFTVDDKLFMYYSIPYNDGGEEKLLVAVKNAEVISSVLNNISEFDNSKIFILDKDANIIFDKNYLVGDGIENYIADKSTDNSYSEIINIHNNMIKGDSNVEAYKMGNEKGYIAYSGISSANWSIGVSITKASLLGELKGLAAWLIVSSIIIIIISMILVKSIINGLDKILDLIKNTMDEFSNGNLQVDFHKKYLDRNDEVGNICRAVESTRSTVADIIIGMQNHSNDTLEDSANLAYISDVLNGSTENIYLAMNEVASGTEKQSNELLNIVNIVEVLGDSIKEAQININRIKTVSETIDSDSEKSNDDMRHLIESINNFDNKFAIFTEGIKAMNNDIDTVKNIFVLIDDIADQTNLLALNAAIEAARVGEAGKGFAVVADEIRSLAETSKEASNNIYNILNQIVGSMKQISSETEEMGDEVVNQREVVEETIESFNNISNSIKSVNPRIKDINESFEKVESNKSVVLERVQEVSALSEEIAASAEEVLASSEELKNNANNLSTSSQSLAVKTASMNELLDVFNIY</sequence>
<name>A0A4S2DN93_9CLOT</name>
<gene>
    <name evidence="5" type="ORF">E5347_03255</name>
</gene>
<evidence type="ECO:0000313" key="5">
    <source>
        <dbReference type="EMBL" id="TGY43848.1"/>
    </source>
</evidence>
<dbReference type="Gene3D" id="6.10.340.10">
    <property type="match status" value="1"/>
</dbReference>
<organism evidence="5 6">
    <name type="scientific">Clostridium sartagoforme</name>
    <dbReference type="NCBI Taxonomy" id="84031"/>
    <lineage>
        <taxon>Bacteria</taxon>
        <taxon>Bacillati</taxon>
        <taxon>Bacillota</taxon>
        <taxon>Clostridia</taxon>
        <taxon>Eubacteriales</taxon>
        <taxon>Clostridiaceae</taxon>
        <taxon>Clostridium</taxon>
    </lineage>
</organism>
<proteinExistence type="predicted"/>
<keyword evidence="6" id="KW-1185">Reference proteome</keyword>
<evidence type="ECO:0000256" key="1">
    <source>
        <dbReference type="ARBA" id="ARBA00023224"/>
    </source>
</evidence>
<feature type="transmembrane region" description="Helical" evidence="3">
    <location>
        <begin position="12"/>
        <end position="35"/>
    </location>
</feature>
<comment type="caution">
    <text evidence="5">The sequence shown here is derived from an EMBL/GenBank/DDBJ whole genome shotgun (WGS) entry which is preliminary data.</text>
</comment>
<dbReference type="PANTHER" id="PTHR32089">
    <property type="entry name" value="METHYL-ACCEPTING CHEMOTAXIS PROTEIN MCPB"/>
    <property type="match status" value="1"/>
</dbReference>
<dbReference type="OrthoDB" id="597657at2"/>
<keyword evidence="3" id="KW-1133">Transmembrane helix</keyword>
<dbReference type="Gene3D" id="1.10.287.950">
    <property type="entry name" value="Methyl-accepting chemotaxis protein"/>
    <property type="match status" value="1"/>
</dbReference>
<dbReference type="InterPro" id="IPR004089">
    <property type="entry name" value="MCPsignal_dom"/>
</dbReference>